<dbReference type="Proteomes" id="UP001139031">
    <property type="component" value="Unassembled WGS sequence"/>
</dbReference>
<feature type="compositionally biased region" description="Low complexity" evidence="1">
    <location>
        <begin position="36"/>
        <end position="61"/>
    </location>
</feature>
<protein>
    <submittedName>
        <fullName evidence="2">Uncharacterized protein</fullName>
    </submittedName>
</protein>
<evidence type="ECO:0000256" key="1">
    <source>
        <dbReference type="SAM" id="MobiDB-lite"/>
    </source>
</evidence>
<keyword evidence="3" id="KW-1185">Reference proteome</keyword>
<comment type="caution">
    <text evidence="2">The sequence shown here is derived from an EMBL/GenBank/DDBJ whole genome shotgun (WGS) entry which is preliminary data.</text>
</comment>
<dbReference type="RefSeq" id="WP_224193727.1">
    <property type="nucleotide sequence ID" value="NZ_JAIRAU010000028.1"/>
</dbReference>
<evidence type="ECO:0000313" key="2">
    <source>
        <dbReference type="EMBL" id="MBZ5711965.1"/>
    </source>
</evidence>
<name>A0ABS7TUR7_9BACT</name>
<dbReference type="EMBL" id="JAIRAU010000028">
    <property type="protein sequence ID" value="MBZ5711965.1"/>
    <property type="molecule type" value="Genomic_DNA"/>
</dbReference>
<organism evidence="2 3">
    <name type="scientific">Nannocystis pusilla</name>
    <dbReference type="NCBI Taxonomy" id="889268"/>
    <lineage>
        <taxon>Bacteria</taxon>
        <taxon>Pseudomonadati</taxon>
        <taxon>Myxococcota</taxon>
        <taxon>Polyangia</taxon>
        <taxon>Nannocystales</taxon>
        <taxon>Nannocystaceae</taxon>
        <taxon>Nannocystis</taxon>
    </lineage>
</organism>
<reference evidence="2" key="1">
    <citation type="submission" date="2021-08" db="EMBL/GenBank/DDBJ databases">
        <authorList>
            <person name="Stevens D.C."/>
        </authorList>
    </citation>
    <scope>NUCLEOTIDE SEQUENCE</scope>
    <source>
        <strain evidence="2">DSM 53165</strain>
    </source>
</reference>
<feature type="compositionally biased region" description="Low complexity" evidence="1">
    <location>
        <begin position="68"/>
        <end position="82"/>
    </location>
</feature>
<gene>
    <name evidence="2" type="ORF">K7C98_22205</name>
</gene>
<accession>A0ABS7TUR7</accession>
<sequence length="263" mass="26590">MQITTLLPALSTSRRERTSLRRLPAALALSLALGCGESGSETSATSEASTDQPATGDASTDGTGGGPTITSGPVTDGSATDDSATDDSATDGSATDDSATDASTAATTGEPGVCAQLCQRTVDCEVPVALEQCVADCEAAAPALRACIVACDQPVCEDMLMCTTLCAQPGDPDATPYASCEDDASSCQPGTYLCIENNDGLTACTPFCDENEQCPVPATGDAIPTCDTADEPKLCSLDCSGGQQCPDDMICDPKSALCMWPPA</sequence>
<proteinExistence type="predicted"/>
<feature type="region of interest" description="Disordered" evidence="1">
    <location>
        <begin position="36"/>
        <end position="107"/>
    </location>
</feature>
<evidence type="ECO:0000313" key="3">
    <source>
        <dbReference type="Proteomes" id="UP001139031"/>
    </source>
</evidence>
<feature type="compositionally biased region" description="Low complexity" evidence="1">
    <location>
        <begin position="90"/>
        <end position="107"/>
    </location>
</feature>